<evidence type="ECO:0000313" key="2">
    <source>
        <dbReference type="EMBL" id="SEC31973.1"/>
    </source>
</evidence>
<keyword evidence="1" id="KW-0732">Signal</keyword>
<sequence>MNRYSPLPAFAIALIAVTATGCAAPQTSGTDAVPPVIEHIHGVAADPNSENLFVATHGGIFTLTPEGALAGPIGGYDFDAMGFTVLDDALLASGHPGTQTPAELGSPNLGVIRSDDFGETWSPIALTGTTDFHTLTAGPDGTLYGIASDGVDLLISTDNGREWNRGATLAAADLAATNDGLYAAAEEGLLLSTDNGASFAPVADAPLLYALDVRPDGTLAGVGTDGALWSQNTEGTWQRLDPLQGAAQAFTAIGDDSFVVVDDRGIVQIAPDDTTVLAPVR</sequence>
<dbReference type="SUPFAM" id="SSF110296">
    <property type="entry name" value="Oligoxyloglucan reducing end-specific cellobiohydrolase"/>
    <property type="match status" value="1"/>
</dbReference>
<dbReference type="PROSITE" id="PS51257">
    <property type="entry name" value="PROKAR_LIPOPROTEIN"/>
    <property type="match status" value="1"/>
</dbReference>
<name>A0A1H4RJA6_9MICO</name>
<organism evidence="2 3">
    <name type="scientific">Microbacterium hydrocarbonoxydans</name>
    <dbReference type="NCBI Taxonomy" id="273678"/>
    <lineage>
        <taxon>Bacteria</taxon>
        <taxon>Bacillati</taxon>
        <taxon>Actinomycetota</taxon>
        <taxon>Actinomycetes</taxon>
        <taxon>Micrococcales</taxon>
        <taxon>Microbacteriaceae</taxon>
        <taxon>Microbacterium</taxon>
    </lineage>
</organism>
<accession>A0A1H4RJA6</accession>
<evidence type="ECO:0008006" key="4">
    <source>
        <dbReference type="Google" id="ProtNLM"/>
    </source>
</evidence>
<reference evidence="3" key="1">
    <citation type="submission" date="2016-10" db="EMBL/GenBank/DDBJ databases">
        <authorList>
            <person name="Varghese N."/>
            <person name="Submissions S."/>
        </authorList>
    </citation>
    <scope>NUCLEOTIDE SEQUENCE [LARGE SCALE GENOMIC DNA]</scope>
    <source>
        <strain evidence="3">DSM 16089</strain>
    </source>
</reference>
<dbReference type="RefSeq" id="WP_042538283.1">
    <property type="nucleotide sequence ID" value="NZ_FNSQ01000005.1"/>
</dbReference>
<dbReference type="Gene3D" id="2.130.10.10">
    <property type="entry name" value="YVTN repeat-like/Quinoprotein amine dehydrogenase"/>
    <property type="match status" value="1"/>
</dbReference>
<feature type="signal peptide" evidence="1">
    <location>
        <begin position="1"/>
        <end position="23"/>
    </location>
</feature>
<gene>
    <name evidence="2" type="ORF">SAMN04489807_3413</name>
</gene>
<dbReference type="NCBIfam" id="NF045728">
    <property type="entry name" value="glycosyl_F510_1955"/>
    <property type="match status" value="1"/>
</dbReference>
<dbReference type="InterPro" id="IPR054817">
    <property type="entry name" value="Glycosyl_F510_1955-like"/>
</dbReference>
<dbReference type="Proteomes" id="UP000183750">
    <property type="component" value="Unassembled WGS sequence"/>
</dbReference>
<feature type="chain" id="PRO_5010354049" description="Exo-alpha-sialidase" evidence="1">
    <location>
        <begin position="24"/>
        <end position="281"/>
    </location>
</feature>
<evidence type="ECO:0000256" key="1">
    <source>
        <dbReference type="SAM" id="SignalP"/>
    </source>
</evidence>
<dbReference type="OrthoDB" id="9764804at2"/>
<dbReference type="AlphaFoldDB" id="A0A1H4RJA6"/>
<protein>
    <recommendedName>
        <fullName evidence="4">Exo-alpha-sialidase</fullName>
    </recommendedName>
</protein>
<dbReference type="InterPro" id="IPR015943">
    <property type="entry name" value="WD40/YVTN_repeat-like_dom_sf"/>
</dbReference>
<keyword evidence="3" id="KW-1185">Reference proteome</keyword>
<proteinExistence type="predicted"/>
<dbReference type="CDD" id="cd15482">
    <property type="entry name" value="Sialidase_non-viral"/>
    <property type="match status" value="1"/>
</dbReference>
<dbReference type="EMBL" id="FNSQ01000005">
    <property type="protein sequence ID" value="SEC31973.1"/>
    <property type="molecule type" value="Genomic_DNA"/>
</dbReference>
<evidence type="ECO:0000313" key="3">
    <source>
        <dbReference type="Proteomes" id="UP000183750"/>
    </source>
</evidence>